<sequence>MNGMITKLLILFDYWLPYLGEYGMQLPKYLYLNLMSVVLNKI</sequence>
<dbReference type="Proteomes" id="UP000000268">
    <property type="component" value="Plasmid pREB3"/>
</dbReference>
<keyword evidence="2" id="KW-1185">Reference proteome</keyword>
<reference evidence="1 2" key="1">
    <citation type="journal article" date="2008" name="Proc. Natl. Acad. Sci. U.S.A.">
        <title>Niche adaptation and genome expansion in the chlorophyll d-producing cyanobacterium Acaryochloris marina.</title>
        <authorList>
            <person name="Swingley W.D."/>
            <person name="Chen M."/>
            <person name="Cheung P.C."/>
            <person name="Conrad A.L."/>
            <person name="Dejesa L.C."/>
            <person name="Hao J."/>
            <person name="Honchak B.M."/>
            <person name="Karbach L.E."/>
            <person name="Kurdoglu A."/>
            <person name="Lahiri S."/>
            <person name="Mastrian S.D."/>
            <person name="Miyashita H."/>
            <person name="Page L."/>
            <person name="Ramakrishna P."/>
            <person name="Satoh S."/>
            <person name="Sattley W.M."/>
            <person name="Shimada Y."/>
            <person name="Taylor H.L."/>
            <person name="Tomo T."/>
            <person name="Tsuchiya T."/>
            <person name="Wang Z.T."/>
            <person name="Raymond J."/>
            <person name="Mimuro M."/>
            <person name="Blankenship R.E."/>
            <person name="Touchman J.W."/>
        </authorList>
    </citation>
    <scope>NUCLEOTIDE SEQUENCE [LARGE SCALE GENOMIC DNA]</scope>
    <source>
        <strain evidence="2">MBIC 11017</strain>
        <plasmid evidence="2">Plasmid pREB3</plasmid>
    </source>
</reference>
<evidence type="ECO:0000313" key="1">
    <source>
        <dbReference type="EMBL" id="ABW32334.1"/>
    </source>
</evidence>
<geneLocation type="plasmid" evidence="1 2">
    <name>pREB3</name>
</geneLocation>
<dbReference type="HOGENOM" id="CLU_3245621_0_0_3"/>
<gene>
    <name evidence="1" type="ordered locus">AM1_C0024</name>
</gene>
<evidence type="ECO:0000313" key="2">
    <source>
        <dbReference type="Proteomes" id="UP000000268"/>
    </source>
</evidence>
<name>A8ZMC3_ACAM1</name>
<proteinExistence type="predicted"/>
<protein>
    <submittedName>
        <fullName evidence="1">Uncharacterized protein</fullName>
    </submittedName>
</protein>
<dbReference type="KEGG" id="amr:AM1_C0024"/>
<accession>A8ZMC3</accession>
<keyword evidence="1" id="KW-0614">Plasmid</keyword>
<dbReference type="AlphaFoldDB" id="A8ZMC3"/>
<dbReference type="EMBL" id="CP000840">
    <property type="protein sequence ID" value="ABW32334.1"/>
    <property type="molecule type" value="Genomic_DNA"/>
</dbReference>
<organism evidence="1 2">
    <name type="scientific">Acaryochloris marina (strain MBIC 11017)</name>
    <dbReference type="NCBI Taxonomy" id="329726"/>
    <lineage>
        <taxon>Bacteria</taxon>
        <taxon>Bacillati</taxon>
        <taxon>Cyanobacteriota</taxon>
        <taxon>Cyanophyceae</taxon>
        <taxon>Acaryochloridales</taxon>
        <taxon>Acaryochloridaceae</taxon>
        <taxon>Acaryochloris</taxon>
    </lineage>
</organism>